<accession>A0A0F9I233</accession>
<evidence type="ECO:0000313" key="2">
    <source>
        <dbReference type="EMBL" id="KKM13764.1"/>
    </source>
</evidence>
<dbReference type="EMBL" id="LAZR01015304">
    <property type="protein sequence ID" value="KKM13764.1"/>
    <property type="molecule type" value="Genomic_DNA"/>
</dbReference>
<feature type="domain" description="DUF1922" evidence="1">
    <location>
        <begin position="13"/>
        <end position="69"/>
    </location>
</feature>
<dbReference type="Gene3D" id="3.90.820.10">
    <property type="entry name" value="Structural Genomics, Unknown Function 30-nov-00 1gh9 Mol_id"/>
    <property type="match status" value="1"/>
</dbReference>
<sequence>MEEVGFKKDETPYLIFACSKCKQFIYVKTTQKGKNCLRCGRQHKVDSITNSGEIVNGMTDAVDLVKQKQAEFALKENGGNPELRATGDFMSSNKLRFISTHRKEKSVKDDEDFSADFTRLLSELSNMYGEFPYYLIEIMVEDYNIPINELKILIPDFLRKGVLKRVRENLFKLSF</sequence>
<evidence type="ECO:0000259" key="1">
    <source>
        <dbReference type="Pfam" id="PF09082"/>
    </source>
</evidence>
<organism evidence="2">
    <name type="scientific">marine sediment metagenome</name>
    <dbReference type="NCBI Taxonomy" id="412755"/>
    <lineage>
        <taxon>unclassified sequences</taxon>
        <taxon>metagenomes</taxon>
        <taxon>ecological metagenomes</taxon>
    </lineage>
</organism>
<comment type="caution">
    <text evidence="2">The sequence shown here is derived from an EMBL/GenBank/DDBJ whole genome shotgun (WGS) entry which is preliminary data.</text>
</comment>
<dbReference type="AlphaFoldDB" id="A0A0F9I233"/>
<protein>
    <recommendedName>
        <fullName evidence="1">DUF1922 domain-containing protein</fullName>
    </recommendedName>
</protein>
<dbReference type="InterPro" id="IPR015166">
    <property type="entry name" value="DUF1922"/>
</dbReference>
<reference evidence="2" key="1">
    <citation type="journal article" date="2015" name="Nature">
        <title>Complex archaea that bridge the gap between prokaryotes and eukaryotes.</title>
        <authorList>
            <person name="Spang A."/>
            <person name="Saw J.H."/>
            <person name="Jorgensen S.L."/>
            <person name="Zaremba-Niedzwiedzka K."/>
            <person name="Martijn J."/>
            <person name="Lind A.E."/>
            <person name="van Eijk R."/>
            <person name="Schleper C."/>
            <person name="Guy L."/>
            <person name="Ettema T.J."/>
        </authorList>
    </citation>
    <scope>NUCLEOTIDE SEQUENCE</scope>
</reference>
<gene>
    <name evidence="2" type="ORF">LCGC14_1712890</name>
</gene>
<name>A0A0F9I233_9ZZZZ</name>
<dbReference type="Pfam" id="PF09082">
    <property type="entry name" value="DUF1922"/>
    <property type="match status" value="1"/>
</dbReference>
<proteinExistence type="predicted"/>